<proteinExistence type="predicted"/>
<dbReference type="Proteomes" id="UP000269265">
    <property type="component" value="Unassembled WGS sequence"/>
</dbReference>
<keyword evidence="1" id="KW-0472">Membrane</keyword>
<dbReference type="AlphaFoldDB" id="A0A3R8S8B4"/>
<keyword evidence="4" id="KW-1185">Reference proteome</keyword>
<evidence type="ECO:0000313" key="4">
    <source>
        <dbReference type="Proteomes" id="UP000269265"/>
    </source>
</evidence>
<comment type="caution">
    <text evidence="3">The sequence shown here is derived from an EMBL/GenBank/DDBJ whole genome shotgun (WGS) entry which is preliminary data.</text>
</comment>
<keyword evidence="1" id="KW-1133">Transmembrane helix</keyword>
<feature type="domain" description="AB hydrolase-1" evidence="2">
    <location>
        <begin position="101"/>
        <end position="205"/>
    </location>
</feature>
<organism evidence="3 4">
    <name type="scientific">Aquabacterium soli</name>
    <dbReference type="NCBI Taxonomy" id="2493092"/>
    <lineage>
        <taxon>Bacteria</taxon>
        <taxon>Pseudomonadati</taxon>
        <taxon>Pseudomonadota</taxon>
        <taxon>Betaproteobacteria</taxon>
        <taxon>Burkholderiales</taxon>
        <taxon>Aquabacterium</taxon>
    </lineage>
</organism>
<dbReference type="Pfam" id="PF00561">
    <property type="entry name" value="Abhydrolase_1"/>
    <property type="match status" value="1"/>
</dbReference>
<feature type="transmembrane region" description="Helical" evidence="1">
    <location>
        <begin position="103"/>
        <end position="123"/>
    </location>
</feature>
<dbReference type="InterPro" id="IPR029058">
    <property type="entry name" value="AB_hydrolase_fold"/>
</dbReference>
<evidence type="ECO:0000259" key="2">
    <source>
        <dbReference type="Pfam" id="PF00561"/>
    </source>
</evidence>
<evidence type="ECO:0000256" key="1">
    <source>
        <dbReference type="SAM" id="Phobius"/>
    </source>
</evidence>
<accession>A0A3R8S8B4</accession>
<dbReference type="Gene3D" id="3.40.50.1820">
    <property type="entry name" value="alpha/beta hydrolase"/>
    <property type="match status" value="1"/>
</dbReference>
<dbReference type="InterPro" id="IPR000073">
    <property type="entry name" value="AB_hydrolase_1"/>
</dbReference>
<name>A0A3R8S8B4_9BURK</name>
<dbReference type="SUPFAM" id="SSF53474">
    <property type="entry name" value="alpha/beta-Hydrolases"/>
    <property type="match status" value="1"/>
</dbReference>
<sequence length="368" mass="39563">MAYRPFRTADPRHLAARYAMGIRSGSHEWGVEVTRESRVAPEGAFGRRPNNQGIRQTLFNAYRGARMKTISIRHIAAAAVATLAVAAVPAHAAGTAAKTQYPIVLVHGFIGFDSILGVVNYFYQIPGALRNEGATVYIASVNPSQTTEFRGEELNRQLDSWKAKDGVKKFNLIGHSHGGPTVRYAAATRSDIASVSSMSGTHYGSKVADDILKGTTPDGGFDKAATAGLQLIGWLTGNSTYKSADLKTALKALSSVDAERFNQEFPAGRNAELEGGQYFYSYAGNVVKTNGWDISDAILAYTGKYYGTVANDGLVSPAEAKWGKQIDLALPWNHLDEINQVLGAIGKGAPDPKAYYVNMANRLKGKGL</sequence>
<dbReference type="EMBL" id="RSED01000006">
    <property type="protein sequence ID" value="RRS04728.1"/>
    <property type="molecule type" value="Genomic_DNA"/>
</dbReference>
<evidence type="ECO:0000313" key="3">
    <source>
        <dbReference type="EMBL" id="RRS04728.1"/>
    </source>
</evidence>
<gene>
    <name evidence="3" type="ORF">EIP75_09960</name>
</gene>
<protein>
    <submittedName>
        <fullName evidence="3">Triacylglycerol lipase</fullName>
    </submittedName>
</protein>
<keyword evidence="1" id="KW-0812">Transmembrane</keyword>
<reference evidence="3 4" key="1">
    <citation type="submission" date="2018-12" db="EMBL/GenBank/DDBJ databases">
        <title>The whole draft genome of Aquabacterium sp. SJQ9.</title>
        <authorList>
            <person name="Sun L."/>
            <person name="Gao X."/>
            <person name="Chen W."/>
            <person name="Huang K."/>
        </authorList>
    </citation>
    <scope>NUCLEOTIDE SEQUENCE [LARGE SCALE GENOMIC DNA]</scope>
    <source>
        <strain evidence="3 4">SJQ9</strain>
    </source>
</reference>
<feature type="transmembrane region" description="Helical" evidence="1">
    <location>
        <begin position="75"/>
        <end position="97"/>
    </location>
</feature>